<dbReference type="PROSITE" id="PS00600">
    <property type="entry name" value="AA_TRANSFER_CLASS_3"/>
    <property type="match status" value="1"/>
</dbReference>
<reference evidence="8" key="1">
    <citation type="submission" date="2020-05" db="EMBL/GenBank/DDBJ databases">
        <authorList>
            <person name="Chiriac C."/>
            <person name="Salcher M."/>
            <person name="Ghai R."/>
            <person name="Kavagutti S V."/>
        </authorList>
    </citation>
    <scope>NUCLEOTIDE SEQUENCE</scope>
</reference>
<keyword evidence="5" id="KW-0808">Transferase</keyword>
<evidence type="ECO:0000256" key="6">
    <source>
        <dbReference type="ARBA" id="ARBA00022898"/>
    </source>
</evidence>
<dbReference type="GO" id="GO:0005739">
    <property type="term" value="C:mitochondrion"/>
    <property type="evidence" value="ECO:0007669"/>
    <property type="project" value="UniProtKB-SubCell"/>
</dbReference>
<organism evidence="8">
    <name type="scientific">freshwater metagenome</name>
    <dbReference type="NCBI Taxonomy" id="449393"/>
    <lineage>
        <taxon>unclassified sequences</taxon>
        <taxon>metagenomes</taxon>
        <taxon>ecological metagenomes</taxon>
    </lineage>
</organism>
<dbReference type="GO" id="GO:0030170">
    <property type="term" value="F:pyridoxal phosphate binding"/>
    <property type="evidence" value="ECO:0007669"/>
    <property type="project" value="InterPro"/>
</dbReference>
<dbReference type="SUPFAM" id="SSF53383">
    <property type="entry name" value="PLP-dependent transferases"/>
    <property type="match status" value="1"/>
</dbReference>
<dbReference type="InterPro" id="IPR015422">
    <property type="entry name" value="PyrdxlP-dep_Trfase_small"/>
</dbReference>
<dbReference type="GO" id="GO:0006526">
    <property type="term" value="P:L-arginine biosynthetic process"/>
    <property type="evidence" value="ECO:0007669"/>
    <property type="project" value="UniProtKB-ARBA"/>
</dbReference>
<dbReference type="InterPro" id="IPR015424">
    <property type="entry name" value="PyrdxlP-dep_Trfase"/>
</dbReference>
<keyword evidence="6" id="KW-0663">Pyridoxal phosphate</keyword>
<dbReference type="InterPro" id="IPR050103">
    <property type="entry name" value="Class-III_PLP-dep_AT"/>
</dbReference>
<dbReference type="CDD" id="cd00610">
    <property type="entry name" value="OAT_like"/>
    <property type="match status" value="1"/>
</dbReference>
<name>A0A6J7D7L6_9ZZZZ</name>
<keyword evidence="3" id="KW-0032">Aminotransferase</keyword>
<evidence type="ECO:0000256" key="1">
    <source>
        <dbReference type="ARBA" id="ARBA00001933"/>
    </source>
</evidence>
<dbReference type="NCBIfam" id="NF002325">
    <property type="entry name" value="PRK01278.1"/>
    <property type="match status" value="1"/>
</dbReference>
<dbReference type="GO" id="GO:0008483">
    <property type="term" value="F:transaminase activity"/>
    <property type="evidence" value="ECO:0007669"/>
    <property type="project" value="UniProtKB-KW"/>
</dbReference>
<accession>A0A6J7D7L6</accession>
<dbReference type="InterPro" id="IPR049704">
    <property type="entry name" value="Aminotrans_3_PPA_site"/>
</dbReference>
<keyword evidence="4" id="KW-0028">Amino-acid biosynthesis</keyword>
<evidence type="ECO:0000256" key="5">
    <source>
        <dbReference type="ARBA" id="ARBA00022679"/>
    </source>
</evidence>
<evidence type="ECO:0000256" key="4">
    <source>
        <dbReference type="ARBA" id="ARBA00022605"/>
    </source>
</evidence>
<protein>
    <submittedName>
        <fullName evidence="8">Unannotated protein</fullName>
    </submittedName>
</protein>
<dbReference type="AlphaFoldDB" id="A0A6J7D7L6"/>
<dbReference type="HAMAP" id="MF_01107">
    <property type="entry name" value="ArgD_aminotrans_3"/>
    <property type="match status" value="1"/>
</dbReference>
<dbReference type="InterPro" id="IPR015421">
    <property type="entry name" value="PyrdxlP-dep_Trfase_major"/>
</dbReference>
<dbReference type="InterPro" id="IPR004636">
    <property type="entry name" value="AcOrn/SuccOrn_fam"/>
</dbReference>
<dbReference type="EMBL" id="CAFBLM010000014">
    <property type="protein sequence ID" value="CAB4864965.1"/>
    <property type="molecule type" value="Genomic_DNA"/>
</dbReference>
<evidence type="ECO:0000256" key="7">
    <source>
        <dbReference type="ARBA" id="ARBA00029440"/>
    </source>
</evidence>
<dbReference type="NCBIfam" id="TIGR00707">
    <property type="entry name" value="argD"/>
    <property type="match status" value="1"/>
</dbReference>
<dbReference type="PANTHER" id="PTHR11986">
    <property type="entry name" value="AMINOTRANSFERASE CLASS III"/>
    <property type="match status" value="1"/>
</dbReference>
<dbReference type="Gene3D" id="3.90.1150.10">
    <property type="entry name" value="Aspartate Aminotransferase, domain 1"/>
    <property type="match status" value="1"/>
</dbReference>
<dbReference type="GO" id="GO:0042802">
    <property type="term" value="F:identical protein binding"/>
    <property type="evidence" value="ECO:0007669"/>
    <property type="project" value="TreeGrafter"/>
</dbReference>
<sequence>MSLATRWNAAFMSNYATPAIELDHGDGVWVFDTEGNRYLDLLGGIAVSTLGHGHPAVVQAVSRQVAKLAHTSNLYANEPALALAEKLQSLTGQPCKIFLCNDGATANEAAFKLARKHGAGQRTGLVAARGSFHGRTAAALALTGQPSKRAPFEPLPGDVTFVTFGEVDALKTAITPSTSAVFLEPIQGEGGVHPAPQGYLKAARELCDAQGALLVIDEVQTGMGRTGDWFACLAAGVVPDVITLAKGLGAGLPIGAVIAFGRTADLFEPGDHGSTFGGNPISCAAAVAVIETIEGTDLLAQVAQVGQYLSESIMGLGHKNIAGVRGLGLLQAIELVGLPSAAVEASARSHGFLLNAVTPDAIRLAPPLIITKLDIDQFVAALPSILQEAIA</sequence>
<comment type="cofactor">
    <cofactor evidence="1">
        <name>pyridoxal 5'-phosphate</name>
        <dbReference type="ChEBI" id="CHEBI:597326"/>
    </cofactor>
</comment>
<evidence type="ECO:0000256" key="3">
    <source>
        <dbReference type="ARBA" id="ARBA00022576"/>
    </source>
</evidence>
<evidence type="ECO:0000256" key="2">
    <source>
        <dbReference type="ARBA" id="ARBA00004173"/>
    </source>
</evidence>
<dbReference type="PIRSF" id="PIRSF000521">
    <property type="entry name" value="Transaminase_4ab_Lys_Orn"/>
    <property type="match status" value="1"/>
</dbReference>
<dbReference type="FunFam" id="3.40.640.10:FF:000004">
    <property type="entry name" value="Acetylornithine aminotransferase"/>
    <property type="match status" value="1"/>
</dbReference>
<comment type="subcellular location">
    <subcellularLocation>
        <location evidence="2">Mitochondrion</location>
    </subcellularLocation>
</comment>
<proteinExistence type="inferred from homology"/>
<comment type="pathway">
    <text evidence="7">Amino-acid biosynthesis.</text>
</comment>
<dbReference type="InterPro" id="IPR005814">
    <property type="entry name" value="Aminotrans_3"/>
</dbReference>
<dbReference type="NCBIfam" id="NF002874">
    <property type="entry name" value="PRK03244.1"/>
    <property type="match status" value="1"/>
</dbReference>
<gene>
    <name evidence="8" type="ORF">UFOPK3401_00469</name>
</gene>
<dbReference type="Gene3D" id="3.40.640.10">
    <property type="entry name" value="Type I PLP-dependent aspartate aminotransferase-like (Major domain)"/>
    <property type="match status" value="1"/>
</dbReference>
<dbReference type="PANTHER" id="PTHR11986:SF79">
    <property type="entry name" value="ACETYLORNITHINE AMINOTRANSFERASE, MITOCHONDRIAL"/>
    <property type="match status" value="1"/>
</dbReference>
<evidence type="ECO:0000313" key="8">
    <source>
        <dbReference type="EMBL" id="CAB4864965.1"/>
    </source>
</evidence>
<dbReference type="Pfam" id="PF00202">
    <property type="entry name" value="Aminotran_3"/>
    <property type="match status" value="1"/>
</dbReference>